<feature type="region of interest" description="Disordered" evidence="1">
    <location>
        <begin position="40"/>
        <end position="81"/>
    </location>
</feature>
<evidence type="ECO:0000256" key="1">
    <source>
        <dbReference type="SAM" id="MobiDB-lite"/>
    </source>
</evidence>
<feature type="region of interest" description="Disordered" evidence="1">
    <location>
        <begin position="147"/>
        <end position="179"/>
    </location>
</feature>
<reference evidence="3 4" key="1">
    <citation type="submission" date="2019-03" db="EMBL/GenBank/DDBJ databases">
        <title>Genomic Encyclopedia of Type Strains, Phase IV (KMG-IV): sequencing the most valuable type-strain genomes for metagenomic binning, comparative biology and taxonomic classification.</title>
        <authorList>
            <person name="Goeker M."/>
        </authorList>
    </citation>
    <scope>NUCLEOTIDE SEQUENCE [LARGE SCALE GENOMIC DNA]</scope>
    <source>
        <strain evidence="3 4">DSM 21667</strain>
    </source>
</reference>
<keyword evidence="4" id="KW-1185">Reference proteome</keyword>
<feature type="chain" id="PRO_5020702011" evidence="2">
    <location>
        <begin position="23"/>
        <end position="809"/>
    </location>
</feature>
<proteinExistence type="predicted"/>
<evidence type="ECO:0000313" key="3">
    <source>
        <dbReference type="EMBL" id="TDR36675.1"/>
    </source>
</evidence>
<feature type="compositionally biased region" description="Basic and acidic residues" evidence="1">
    <location>
        <begin position="60"/>
        <end position="72"/>
    </location>
</feature>
<evidence type="ECO:0000313" key="4">
    <source>
        <dbReference type="Proteomes" id="UP000295293"/>
    </source>
</evidence>
<comment type="caution">
    <text evidence="3">The sequence shown here is derived from an EMBL/GenBank/DDBJ whole genome shotgun (WGS) entry which is preliminary data.</text>
</comment>
<evidence type="ECO:0000256" key="2">
    <source>
        <dbReference type="SAM" id="SignalP"/>
    </source>
</evidence>
<protein>
    <submittedName>
        <fullName evidence="3">Uncharacterized protein</fullName>
    </submittedName>
</protein>
<gene>
    <name evidence="3" type="ORF">DFR29_12725</name>
</gene>
<feature type="signal peptide" evidence="2">
    <location>
        <begin position="1"/>
        <end position="22"/>
    </location>
</feature>
<organism evidence="3 4">
    <name type="scientific">Tahibacter aquaticus</name>
    <dbReference type="NCBI Taxonomy" id="520092"/>
    <lineage>
        <taxon>Bacteria</taxon>
        <taxon>Pseudomonadati</taxon>
        <taxon>Pseudomonadota</taxon>
        <taxon>Gammaproteobacteria</taxon>
        <taxon>Lysobacterales</taxon>
        <taxon>Rhodanobacteraceae</taxon>
        <taxon>Tahibacter</taxon>
    </lineage>
</organism>
<sequence length="809" mass="84864">MKIFAVFLVVLLAGGLGLPAAAAAAAADADATARAVPAAVETTGSAGKTDTASKDSGVQNDKEARKNKKDNEAPEDNGIRVGEAKVYDDRSLSIMLAELESRLASINAINAGNVVAGLDRIQSASSKSTSTTLQLTSPIQPAVNTTEAAQEGQLAVTERTTTTTELKPAPPERPDSAAAAPALPAFTPGVGLGAEDTLANQVNLAYQIYNLRMVLERAVSDRIDGGVARSQAVLAVPVSIDPPGGMHDRAAYVEIALNPLSDNGKPCQVENPHVSLVSMMPLEKTYNAMALSKKANAFGGSAVMSVLTLGLAHSSESQNLYVYRDIDTMALQFPSNKKDELRFGWAFKPVLGRRSIAPGMRQMLAVVSVTNAASDSCGAEALAISARSYWRRYDAKRFTTATYVDKEVATAPLGSGTLHIPRPGNVSDLLEPQVDNVIWTSLGANRYVASIRGKNFFPGTQVMLGNRVYADAASGLQIKSEIAMEIRGELKDLAFGQAYVSGRYDGGEALSQKAMMAASGSGIGIQELGFPLDRYLQSVPLRVVLGNRDGSPLLAAPKGSRLLLTVGEHVLDQSYDLNVVGCSVRVFAADGRASIKPTSCLQVEALVPGEWLDGDVSIGVRIPFMPAQWSDSRLSYRRQSASFAVLAGGATVRLALGGSGASSKAGWKMRVGTGYAATDFIANGALLLFDVPATALADVRTVIVSGPGVSGLTVDMPSLSSPADSKVSIDDAKTAPLAVNYLGVVALSGKNLDRITKVEFGGKELVFQLESNSKLNLVASEALTKSAGNPYLVLRTNTGEMVSVAISVR</sequence>
<accession>A0A4R6YIG7</accession>
<name>A0A4R6YIG7_9GAMM</name>
<dbReference type="EMBL" id="SNZH01000027">
    <property type="protein sequence ID" value="TDR36675.1"/>
    <property type="molecule type" value="Genomic_DNA"/>
</dbReference>
<dbReference type="AlphaFoldDB" id="A0A4R6YIG7"/>
<keyword evidence="2" id="KW-0732">Signal</keyword>
<feature type="compositionally biased region" description="Polar residues" evidence="1">
    <location>
        <begin position="42"/>
        <end position="59"/>
    </location>
</feature>
<dbReference type="Proteomes" id="UP000295293">
    <property type="component" value="Unassembled WGS sequence"/>
</dbReference>